<keyword evidence="1" id="KW-1133">Transmembrane helix</keyword>
<dbReference type="KEGG" id="ral:Rumal_2869"/>
<evidence type="ECO:0000313" key="3">
    <source>
        <dbReference type="Proteomes" id="UP000006919"/>
    </source>
</evidence>
<dbReference type="OrthoDB" id="1819266at2"/>
<keyword evidence="1" id="KW-0472">Membrane</keyword>
<dbReference type="EMBL" id="CP002403">
    <property type="protein sequence ID" value="ADU23335.1"/>
    <property type="molecule type" value="Genomic_DNA"/>
</dbReference>
<dbReference type="HOGENOM" id="CLU_1244571_0_0_9"/>
<accession>E6UIJ0</accession>
<evidence type="ECO:0000313" key="2">
    <source>
        <dbReference type="EMBL" id="ADU23335.1"/>
    </source>
</evidence>
<feature type="transmembrane region" description="Helical" evidence="1">
    <location>
        <begin position="196"/>
        <end position="214"/>
    </location>
</feature>
<dbReference type="AlphaFoldDB" id="E6UIJ0"/>
<reference evidence="2 3" key="1">
    <citation type="journal article" date="2011" name="J. Bacteriol.">
        <title>Complete genome of the cellulolytic ruminal bacterium Ruminococcus albus 7.</title>
        <authorList>
            <person name="Suen G."/>
            <person name="Stevenson D.M."/>
            <person name="Bruce D.C."/>
            <person name="Chertkov O."/>
            <person name="Copeland A."/>
            <person name="Cheng J.F."/>
            <person name="Detter C."/>
            <person name="Detter J.C."/>
            <person name="Goodwin L.A."/>
            <person name="Han C.S."/>
            <person name="Hauser L.J."/>
            <person name="Ivanova N.N."/>
            <person name="Kyrpides N.C."/>
            <person name="Land M.L."/>
            <person name="Lapidus A."/>
            <person name="Lucas S."/>
            <person name="Ovchinnikova G."/>
            <person name="Pitluck S."/>
            <person name="Tapia R."/>
            <person name="Woyke T."/>
            <person name="Boyum J."/>
            <person name="Mead D."/>
            <person name="Weimer P.J."/>
        </authorList>
    </citation>
    <scope>NUCLEOTIDE SEQUENCE [LARGE SCALE GENOMIC DNA]</scope>
    <source>
        <strain evidence="3">ATCC 27210 / DSM 20455 / JCM 14654 / NCDO 2250 / 7</strain>
    </source>
</reference>
<protein>
    <submittedName>
        <fullName evidence="2">Uncharacterized protein</fullName>
    </submittedName>
</protein>
<dbReference type="RefSeq" id="WP_013499445.1">
    <property type="nucleotide sequence ID" value="NC_014833.1"/>
</dbReference>
<proteinExistence type="predicted"/>
<organism evidence="2 3">
    <name type="scientific">Ruminococcus albus (strain ATCC 27210 / DSM 20455 / JCM 14654 / NCDO 2250 / 7)</name>
    <dbReference type="NCBI Taxonomy" id="697329"/>
    <lineage>
        <taxon>Bacteria</taxon>
        <taxon>Bacillati</taxon>
        <taxon>Bacillota</taxon>
        <taxon>Clostridia</taxon>
        <taxon>Eubacteriales</taxon>
        <taxon>Oscillospiraceae</taxon>
        <taxon>Ruminococcus</taxon>
    </lineage>
</organism>
<feature type="transmembrane region" description="Helical" evidence="1">
    <location>
        <begin position="12"/>
        <end position="34"/>
    </location>
</feature>
<evidence type="ECO:0000256" key="1">
    <source>
        <dbReference type="SAM" id="Phobius"/>
    </source>
</evidence>
<keyword evidence="1" id="KW-0812">Transmembrane</keyword>
<sequence length="222" mass="25321">MKLKLNKLHLIGLAVFVIGIAAMIFGMVILFRCINIKDISKLKYDDIKSGVYVNGELSTVVKGYPINATDEGVEPLELYTTDSDEISEGAYKSYFLVELDNDKGKYVCVIIDEYLYTDLYHQLFSGNMEKYNLPYKVEGIITSRKADKKLIQEGVKKWKDKYSSLYYNALPASDVAEDNVADYCIELKPLGSRKMWWLYSIPLLFAGISVFILGGRPYERIK</sequence>
<dbReference type="Proteomes" id="UP000006919">
    <property type="component" value="Chromosome"/>
</dbReference>
<dbReference type="STRING" id="697329.Rumal_2869"/>
<name>E6UIJ0_RUMA7</name>
<gene>
    <name evidence="2" type="ordered locus">Rumal_2869</name>
</gene>